<dbReference type="EMBL" id="FJ719113">
    <property type="protein sequence ID" value="ACX83625.1"/>
    <property type="molecule type" value="Genomic_DNA"/>
</dbReference>
<keyword evidence="3 5" id="KW-0238">DNA-binding</keyword>
<evidence type="ECO:0000256" key="2">
    <source>
        <dbReference type="ARBA" id="ARBA00023015"/>
    </source>
</evidence>
<evidence type="ECO:0000256" key="3">
    <source>
        <dbReference type="ARBA" id="ARBA00023125"/>
    </source>
</evidence>
<dbReference type="SUPFAM" id="SSF46894">
    <property type="entry name" value="C-terminal effector domain of the bipartite response regulators"/>
    <property type="match status" value="1"/>
</dbReference>
<keyword evidence="4" id="KW-0804">Transcription</keyword>
<dbReference type="Gene3D" id="1.10.10.10">
    <property type="entry name" value="Winged helix-like DNA-binding domain superfamily/Winged helix DNA-binding domain"/>
    <property type="match status" value="1"/>
</dbReference>
<dbReference type="GO" id="GO:0000160">
    <property type="term" value="P:phosphorelay signal transduction system"/>
    <property type="evidence" value="ECO:0007669"/>
    <property type="project" value="InterPro"/>
</dbReference>
<dbReference type="InterPro" id="IPR011990">
    <property type="entry name" value="TPR-like_helical_dom_sf"/>
</dbReference>
<dbReference type="Gene3D" id="1.25.40.10">
    <property type="entry name" value="Tetratricopeptide repeat domain"/>
    <property type="match status" value="1"/>
</dbReference>
<accession>D3U1V5</accession>
<keyword evidence="2" id="KW-0805">Transcription regulation</keyword>
<dbReference type="GO" id="GO:0003677">
    <property type="term" value="F:DNA binding"/>
    <property type="evidence" value="ECO:0007669"/>
    <property type="project" value="UniProtKB-UniRule"/>
</dbReference>
<dbReference type="PANTHER" id="PTHR35807:SF1">
    <property type="entry name" value="TRANSCRIPTIONAL REGULATOR REDD"/>
    <property type="match status" value="1"/>
</dbReference>
<evidence type="ECO:0000259" key="6">
    <source>
        <dbReference type="PROSITE" id="PS51755"/>
    </source>
</evidence>
<dbReference type="InterPro" id="IPR005158">
    <property type="entry name" value="BTAD"/>
</dbReference>
<dbReference type="PROSITE" id="PS51755">
    <property type="entry name" value="OMPR_PHOB"/>
    <property type="match status" value="1"/>
</dbReference>
<dbReference type="InterPro" id="IPR016032">
    <property type="entry name" value="Sig_transdc_resp-reg_C-effctor"/>
</dbReference>
<dbReference type="PANTHER" id="PTHR35807">
    <property type="entry name" value="TRANSCRIPTIONAL REGULATOR REDD-RELATED"/>
    <property type="match status" value="1"/>
</dbReference>
<reference evidence="7" key="1">
    <citation type="journal article" date="2009" name="Angew. Chem. Int. Ed. Engl.">
        <title>An environmental DNA-derived type II polyketide biosynthetic pathway encodes the biosynthesis of the pentacyclic polyketide erdacin.</title>
        <authorList>
            <person name="King R.W."/>
            <person name="Bauer J.D."/>
            <person name="Brady S.F."/>
        </authorList>
    </citation>
    <scope>NUCLEOTIDE SEQUENCE</scope>
</reference>
<evidence type="ECO:0000256" key="1">
    <source>
        <dbReference type="ARBA" id="ARBA00005820"/>
    </source>
</evidence>
<evidence type="ECO:0000256" key="5">
    <source>
        <dbReference type="PROSITE-ProRule" id="PRU01091"/>
    </source>
</evidence>
<sequence>MVLHIEVLGPLHVAVRGVSIVPTAGKPRQLLALLAQHAGHIVSVPTLVEEIWGDEAPRSVSTTLQTYVLQVRRKITTALEQVSPDSGADAKDLLTTTYGGYRLAAPERPCDAARFEELAGQGVTALEAGDPRRASAVLRRALDLWRGPALVDVPVGRVLELEVLALDEARARALELRIEADLQLGRHATLIGELRVLTARQPLHEGHRAQLMLAFYRSGHPWRALETFQQLRAALREELGVEPSPRLQRLHQQVLSGAPQLELDSSYETFAS</sequence>
<dbReference type="SMART" id="SM01043">
    <property type="entry name" value="BTAD"/>
    <property type="match status" value="1"/>
</dbReference>
<evidence type="ECO:0000256" key="4">
    <source>
        <dbReference type="ARBA" id="ARBA00023163"/>
    </source>
</evidence>
<protein>
    <submittedName>
        <fullName evidence="7">Putative pathway-specific transcriptional activator</fullName>
    </submittedName>
</protein>
<dbReference type="InterPro" id="IPR051677">
    <property type="entry name" value="AfsR-DnrI-RedD_regulator"/>
</dbReference>
<dbReference type="InterPro" id="IPR036388">
    <property type="entry name" value="WH-like_DNA-bd_sf"/>
</dbReference>
<dbReference type="AlphaFoldDB" id="D3U1V5"/>
<feature type="domain" description="OmpR/PhoB-type" evidence="6">
    <location>
        <begin position="1"/>
        <end position="105"/>
    </location>
</feature>
<dbReference type="SMART" id="SM00862">
    <property type="entry name" value="Trans_reg_C"/>
    <property type="match status" value="1"/>
</dbReference>
<comment type="similarity">
    <text evidence="1">Belongs to the AfsR/DnrI/RedD regulatory family.</text>
</comment>
<proteinExistence type="inferred from homology"/>
<dbReference type="CDD" id="cd15831">
    <property type="entry name" value="BTAD"/>
    <property type="match status" value="1"/>
</dbReference>
<dbReference type="Pfam" id="PF03704">
    <property type="entry name" value="BTAD"/>
    <property type="match status" value="1"/>
</dbReference>
<organism evidence="7">
    <name type="scientific">uncultured soil bacterium V167</name>
    <dbReference type="NCBI Taxonomy" id="684592"/>
    <lineage>
        <taxon>Bacteria</taxon>
        <taxon>environmental samples</taxon>
    </lineage>
</organism>
<dbReference type="GO" id="GO:0006355">
    <property type="term" value="P:regulation of DNA-templated transcription"/>
    <property type="evidence" value="ECO:0007669"/>
    <property type="project" value="InterPro"/>
</dbReference>
<dbReference type="Pfam" id="PF00486">
    <property type="entry name" value="Trans_reg_C"/>
    <property type="match status" value="1"/>
</dbReference>
<name>D3U1V5_9BACT</name>
<feature type="DNA-binding region" description="OmpR/PhoB-type" evidence="5">
    <location>
        <begin position="1"/>
        <end position="105"/>
    </location>
</feature>
<dbReference type="InterPro" id="IPR001867">
    <property type="entry name" value="OmpR/PhoB-type_DNA-bd"/>
</dbReference>
<evidence type="ECO:0000313" key="7">
    <source>
        <dbReference type="EMBL" id="ACX83625.1"/>
    </source>
</evidence>
<dbReference type="SUPFAM" id="SSF48452">
    <property type="entry name" value="TPR-like"/>
    <property type="match status" value="1"/>
</dbReference>